<evidence type="ECO:0000256" key="1">
    <source>
        <dbReference type="ARBA" id="ARBA00003548"/>
    </source>
</evidence>
<dbReference type="InterPro" id="IPR010487">
    <property type="entry name" value="NGRN/Rrg9"/>
</dbReference>
<comment type="similarity">
    <text evidence="2">Belongs to the RRG9 family.</text>
</comment>
<feature type="region of interest" description="Disordered" evidence="4">
    <location>
        <begin position="181"/>
        <end position="209"/>
    </location>
</feature>
<comment type="function">
    <text evidence="1">Required for respiratory activity and maintenance and expression of the mitochondrial genome.</text>
</comment>
<evidence type="ECO:0000313" key="6">
    <source>
        <dbReference type="Proteomes" id="UP000238274"/>
    </source>
</evidence>
<reference evidence="6" key="3">
    <citation type="journal article" date="2018" name="Mol. Plant Microbe Interact.">
        <title>Genome sequence resources for the wheat stripe rust pathogen (Puccinia striiformis f. sp. tritici) and the barley stripe rust pathogen (Puccinia striiformis f. sp. hordei).</title>
        <authorList>
            <person name="Xia C."/>
            <person name="Wang M."/>
            <person name="Yin C."/>
            <person name="Cornejo O.E."/>
            <person name="Hulbert S.H."/>
            <person name="Chen X."/>
        </authorList>
    </citation>
    <scope>NUCLEOTIDE SEQUENCE [LARGE SCALE GENOMIC DNA]</scope>
    <source>
        <strain evidence="6">93TX-2</strain>
    </source>
</reference>
<keyword evidence="6" id="KW-1185">Reference proteome</keyword>
<evidence type="ECO:0000256" key="3">
    <source>
        <dbReference type="ARBA" id="ARBA00013566"/>
    </source>
</evidence>
<feature type="compositionally biased region" description="Acidic residues" evidence="4">
    <location>
        <begin position="279"/>
        <end position="289"/>
    </location>
</feature>
<protein>
    <recommendedName>
        <fullName evidence="3">Required for respiratory growth protein 9, mitochondrial</fullName>
    </recommendedName>
</protein>
<dbReference type="EMBL" id="PKSM01000224">
    <property type="protein sequence ID" value="POW01851.1"/>
    <property type="molecule type" value="Genomic_DNA"/>
</dbReference>
<dbReference type="Pfam" id="PF06413">
    <property type="entry name" value="Neugrin"/>
    <property type="match status" value="1"/>
</dbReference>
<organism evidence="5 6">
    <name type="scientific">Puccinia striiformis</name>
    <dbReference type="NCBI Taxonomy" id="27350"/>
    <lineage>
        <taxon>Eukaryota</taxon>
        <taxon>Fungi</taxon>
        <taxon>Dikarya</taxon>
        <taxon>Basidiomycota</taxon>
        <taxon>Pucciniomycotina</taxon>
        <taxon>Pucciniomycetes</taxon>
        <taxon>Pucciniales</taxon>
        <taxon>Pucciniaceae</taxon>
        <taxon>Puccinia</taxon>
    </lineage>
</organism>
<feature type="region of interest" description="Disordered" evidence="4">
    <location>
        <begin position="11"/>
        <end position="69"/>
    </location>
</feature>
<proteinExistence type="inferred from homology"/>
<evidence type="ECO:0000313" key="5">
    <source>
        <dbReference type="EMBL" id="POW01851.1"/>
    </source>
</evidence>
<dbReference type="OrthoDB" id="5578174at2759"/>
<reference evidence="6" key="2">
    <citation type="journal article" date="2018" name="BMC Genomics">
        <title>Genomic insights into host adaptation between the wheat stripe rust pathogen (Puccinia striiformis f. sp. tritici) and the barley stripe rust pathogen (Puccinia striiformis f. sp. hordei).</title>
        <authorList>
            <person name="Xia C."/>
            <person name="Wang M."/>
            <person name="Yin C."/>
            <person name="Cornejo O.E."/>
            <person name="Hulbert S.H."/>
            <person name="Chen X."/>
        </authorList>
    </citation>
    <scope>NUCLEOTIDE SEQUENCE [LARGE SCALE GENOMIC DNA]</scope>
    <source>
        <strain evidence="6">93TX-2</strain>
    </source>
</reference>
<dbReference type="Proteomes" id="UP000238274">
    <property type="component" value="Unassembled WGS sequence"/>
</dbReference>
<dbReference type="AlphaFoldDB" id="A0A2S4UX90"/>
<accession>A0A2S4UX90</accession>
<dbReference type="VEuPathDB" id="FungiDB:PSHT_12334"/>
<comment type="caution">
    <text evidence="5">The sequence shown here is derived from an EMBL/GenBank/DDBJ whole genome shotgun (WGS) entry which is preliminary data.</text>
</comment>
<gene>
    <name evidence="5" type="ORF">PSHT_12334</name>
</gene>
<dbReference type="PANTHER" id="PTHR13475">
    <property type="entry name" value="NEUGRIN"/>
    <property type="match status" value="1"/>
</dbReference>
<feature type="compositionally biased region" description="Polar residues" evidence="4">
    <location>
        <begin position="181"/>
        <end position="195"/>
    </location>
</feature>
<reference evidence="5 6" key="1">
    <citation type="submission" date="2017-12" db="EMBL/GenBank/DDBJ databases">
        <title>Gene loss provides genomic basis for host adaptation in cereal stripe rust fungi.</title>
        <authorList>
            <person name="Xia C."/>
        </authorList>
    </citation>
    <scope>NUCLEOTIDE SEQUENCE [LARGE SCALE GENOMIC DNA]</scope>
    <source>
        <strain evidence="5 6">93TX-2</strain>
    </source>
</reference>
<feature type="compositionally biased region" description="Basic and acidic residues" evidence="4">
    <location>
        <begin position="59"/>
        <end position="69"/>
    </location>
</feature>
<dbReference type="VEuPathDB" id="FungiDB:PSTT_04437"/>
<evidence type="ECO:0000256" key="2">
    <source>
        <dbReference type="ARBA" id="ARBA00010895"/>
    </source>
</evidence>
<dbReference type="PANTHER" id="PTHR13475:SF3">
    <property type="entry name" value="NEUGRIN"/>
    <property type="match status" value="1"/>
</dbReference>
<evidence type="ECO:0000256" key="4">
    <source>
        <dbReference type="SAM" id="MobiDB-lite"/>
    </source>
</evidence>
<feature type="region of interest" description="Disordered" evidence="4">
    <location>
        <begin position="268"/>
        <end position="289"/>
    </location>
</feature>
<name>A0A2S4UX90_9BASI</name>
<dbReference type="GO" id="GO:0005634">
    <property type="term" value="C:nucleus"/>
    <property type="evidence" value="ECO:0007669"/>
    <property type="project" value="TreeGrafter"/>
</dbReference>
<sequence>MKTTFTRFLAGSLNRHQRTLRSHTPTNREPLAGPSSTTRIPPSDPSESREIYSRNTRRTQSDEDKPQWLIHKEALRRNFPDGWNPPKKISRPSMSLLKTLHRTDPEQFSLTILSQKFKISPEAVRRILRSKWEPDTEKIEDLDNQSNDTIHNHSGIRRSDGWVHHEKLETDMIPVNLAHTIQSSLPQNTPKNSYSPARRSRSPDEFHHSRSSFQFRLPLFTIPSGMNRAFEDTEKEKQVAPPTFTPTIHPKMKFLPLLLKNWGVLLNAQPRPNQTSDHLEDDTDVEALR</sequence>